<sequence>MLERHSGKTEEAPPLRTLNIIKLHGRLTIEGWTTSDLSKIKLSSRSRRMAPTLSISLHPTAVAFMQFALAEPDDREEHRDIFDLLESAHKLKIVSLQDHAFHLFCARLGAGRTGARDGGILFPELQQMAYKQLFSRSGIRHGEQILEWLKRRKGSRALLKRLKLYVKDNESTRQWANERVRRRGGQDVRCAMEDARFVGRIRTPPPRWHVSAASQRKRERGTSSPAVGQNQTGQGAPHPVCSARTPRSSQYQRQLDLHHRPLRPCVRGHSRVGLSPVHSLSTAQHARQQDATSRAPELFASSYSSGAAKPDRPEMALRAQRAASGISERKRLRSPEQRPIPAPAALAPRRAITRTSRAHRDPPARLHARPDNPPHRALDGTHALDRAPRRPRARAQQTRRAQPEQTHAQDPSHTKPTDPEAVDDTRALTQTQTRTRARASRGNARIGTGFPALPALYQAPMGPARLHARAASSQTRSRIVGVRGRRRRPARATDDPSHLSAEQPHAPDAVGISAKIRELARKESRTTPAKQASAVARRKRRGGGEIVGMEESRGSGFERRTSFIRRLDSRRRASRVDIQRSPTIVQCATCDAAFRHVSSSVSVEFDLRRATASRGGCCAEAGDGSATVREDASRSVGAAIREGLRGMGGQGGATEGGEGWPVAGET</sequence>
<feature type="region of interest" description="Disordered" evidence="1">
    <location>
        <begin position="201"/>
        <end position="253"/>
    </location>
</feature>
<evidence type="ECO:0000313" key="2">
    <source>
        <dbReference type="EMBL" id="ETW77490.1"/>
    </source>
</evidence>
<dbReference type="Proteomes" id="UP000030671">
    <property type="component" value="Unassembled WGS sequence"/>
</dbReference>
<feature type="region of interest" description="Disordered" evidence="1">
    <location>
        <begin position="466"/>
        <end position="553"/>
    </location>
</feature>
<accession>W4JWM1</accession>
<feature type="compositionally biased region" description="Polar residues" evidence="1">
    <location>
        <begin position="222"/>
        <end position="234"/>
    </location>
</feature>
<protein>
    <submittedName>
        <fullName evidence="2">Uncharacterized protein</fullName>
    </submittedName>
</protein>
<feature type="compositionally biased region" description="Low complexity" evidence="1">
    <location>
        <begin position="343"/>
        <end position="355"/>
    </location>
</feature>
<feature type="compositionally biased region" description="Basic and acidic residues" evidence="1">
    <location>
        <begin position="410"/>
        <end position="426"/>
    </location>
</feature>
<evidence type="ECO:0000313" key="3">
    <source>
        <dbReference type="Proteomes" id="UP000030671"/>
    </source>
</evidence>
<feature type="compositionally biased region" description="Polar residues" evidence="1">
    <location>
        <begin position="278"/>
        <end position="292"/>
    </location>
</feature>
<dbReference type="GeneID" id="20666062"/>
<dbReference type="EMBL" id="KI925463">
    <property type="protein sequence ID" value="ETW77490.1"/>
    <property type="molecule type" value="Genomic_DNA"/>
</dbReference>
<reference evidence="2 3" key="1">
    <citation type="journal article" date="2012" name="New Phytol.">
        <title>Insight into trade-off between wood decay and parasitism from the genome of a fungal forest pathogen.</title>
        <authorList>
            <person name="Olson A."/>
            <person name="Aerts A."/>
            <person name="Asiegbu F."/>
            <person name="Belbahri L."/>
            <person name="Bouzid O."/>
            <person name="Broberg A."/>
            <person name="Canback B."/>
            <person name="Coutinho P.M."/>
            <person name="Cullen D."/>
            <person name="Dalman K."/>
            <person name="Deflorio G."/>
            <person name="van Diepen L.T."/>
            <person name="Dunand C."/>
            <person name="Duplessis S."/>
            <person name="Durling M."/>
            <person name="Gonthier P."/>
            <person name="Grimwood J."/>
            <person name="Fossdal C.G."/>
            <person name="Hansson D."/>
            <person name="Henrissat B."/>
            <person name="Hietala A."/>
            <person name="Himmelstrand K."/>
            <person name="Hoffmeister D."/>
            <person name="Hogberg N."/>
            <person name="James T.Y."/>
            <person name="Karlsson M."/>
            <person name="Kohler A."/>
            <person name="Kues U."/>
            <person name="Lee Y.H."/>
            <person name="Lin Y.C."/>
            <person name="Lind M."/>
            <person name="Lindquist E."/>
            <person name="Lombard V."/>
            <person name="Lucas S."/>
            <person name="Lunden K."/>
            <person name="Morin E."/>
            <person name="Murat C."/>
            <person name="Park J."/>
            <person name="Raffaello T."/>
            <person name="Rouze P."/>
            <person name="Salamov A."/>
            <person name="Schmutz J."/>
            <person name="Solheim H."/>
            <person name="Stahlberg J."/>
            <person name="Velez H."/>
            <person name="de Vries R.P."/>
            <person name="Wiebenga A."/>
            <person name="Woodward S."/>
            <person name="Yakovlev I."/>
            <person name="Garbelotto M."/>
            <person name="Martin F."/>
            <person name="Grigoriev I.V."/>
            <person name="Stenlid J."/>
        </authorList>
    </citation>
    <scope>NUCLEOTIDE SEQUENCE [LARGE SCALE GENOMIC DNA]</scope>
    <source>
        <strain evidence="2 3">TC 32-1</strain>
    </source>
</reference>
<dbReference type="KEGG" id="hir:HETIRDRAFT_105391"/>
<evidence type="ECO:0000256" key="1">
    <source>
        <dbReference type="SAM" id="MobiDB-lite"/>
    </source>
</evidence>
<dbReference type="RefSeq" id="XP_009550990.1">
    <property type="nucleotide sequence ID" value="XM_009552695.1"/>
</dbReference>
<name>W4JWM1_HETIT</name>
<dbReference type="HOGENOM" id="CLU_412220_0_0_1"/>
<dbReference type="AlphaFoldDB" id="W4JWM1"/>
<dbReference type="InParanoid" id="W4JWM1"/>
<feature type="compositionally biased region" description="Gly residues" evidence="1">
    <location>
        <begin position="645"/>
        <end position="659"/>
    </location>
</feature>
<proteinExistence type="predicted"/>
<feature type="compositionally biased region" description="Basic and acidic residues" evidence="1">
    <location>
        <begin position="327"/>
        <end position="336"/>
    </location>
</feature>
<organism evidence="2 3">
    <name type="scientific">Heterobasidion irregulare (strain TC 32-1)</name>
    <dbReference type="NCBI Taxonomy" id="747525"/>
    <lineage>
        <taxon>Eukaryota</taxon>
        <taxon>Fungi</taxon>
        <taxon>Dikarya</taxon>
        <taxon>Basidiomycota</taxon>
        <taxon>Agaricomycotina</taxon>
        <taxon>Agaricomycetes</taxon>
        <taxon>Russulales</taxon>
        <taxon>Bondarzewiaceae</taxon>
        <taxon>Heterobasidion</taxon>
        <taxon>Heterobasidion annosum species complex</taxon>
    </lineage>
</organism>
<feature type="region of interest" description="Disordered" evidence="1">
    <location>
        <begin position="644"/>
        <end position="666"/>
    </location>
</feature>
<feature type="region of interest" description="Disordered" evidence="1">
    <location>
        <begin position="277"/>
        <end position="449"/>
    </location>
</feature>
<feature type="compositionally biased region" description="Basic and acidic residues" evidence="1">
    <location>
        <begin position="358"/>
        <end position="388"/>
    </location>
</feature>
<keyword evidence="3" id="KW-1185">Reference proteome</keyword>
<feature type="compositionally biased region" description="Basic and acidic residues" evidence="1">
    <location>
        <begin position="515"/>
        <end position="525"/>
    </location>
</feature>
<gene>
    <name evidence="2" type="ORF">HETIRDRAFT_105391</name>
</gene>